<gene>
    <name evidence="1" type="ORF">TVAG_304330</name>
</gene>
<dbReference type="SUPFAM" id="SSF54001">
    <property type="entry name" value="Cysteine proteinases"/>
    <property type="match status" value="1"/>
</dbReference>
<dbReference type="VEuPathDB" id="TrichDB:TVAGG3_0211020"/>
<protein>
    <submittedName>
        <fullName evidence="1">Uncharacterized protein</fullName>
    </submittedName>
</protein>
<keyword evidence="2" id="KW-1185">Reference proteome</keyword>
<name>A2FGR7_TRIV3</name>
<proteinExistence type="predicted"/>
<dbReference type="EMBL" id="DS113783">
    <property type="protein sequence ID" value="EAX95903.1"/>
    <property type="molecule type" value="Genomic_DNA"/>
</dbReference>
<dbReference type="Proteomes" id="UP000001542">
    <property type="component" value="Unassembled WGS sequence"/>
</dbReference>
<dbReference type="InterPro" id="IPR038765">
    <property type="entry name" value="Papain-like_cys_pep_sf"/>
</dbReference>
<accession>A2FGR7</accession>
<evidence type="ECO:0000313" key="2">
    <source>
        <dbReference type="Proteomes" id="UP000001542"/>
    </source>
</evidence>
<dbReference type="OrthoDB" id="10437944at2759"/>
<reference evidence="1" key="1">
    <citation type="submission" date="2006-10" db="EMBL/GenBank/DDBJ databases">
        <authorList>
            <person name="Amadeo P."/>
            <person name="Zhao Q."/>
            <person name="Wortman J."/>
            <person name="Fraser-Liggett C."/>
            <person name="Carlton J."/>
        </authorList>
    </citation>
    <scope>NUCLEOTIDE SEQUENCE</scope>
    <source>
        <strain evidence="1">G3</strain>
    </source>
</reference>
<dbReference type="VEuPathDB" id="TrichDB:TVAG_304330"/>
<dbReference type="AlphaFoldDB" id="A2FGR7"/>
<dbReference type="Gene3D" id="3.90.70.10">
    <property type="entry name" value="Cysteine proteinases"/>
    <property type="match status" value="1"/>
</dbReference>
<dbReference type="KEGG" id="tva:4753666"/>
<dbReference type="InParanoid" id="A2FGR7"/>
<sequence>MQAPRSDFTRANCADDRCYPGLTGCKHHWALTGSCNPGAPETGCPIYFLYNWRWIKSHLWEVGAVTSSITVYQSLFRYGGGVYSGYWKLDGKTQNSGWENILGMLDVTIIGWGQTKLNLSLNSDENTQTLNRWWWVIPHFGVNFGVAYDACNEQTTTTTGTKNNKGDCRKTYENILDNKNGQIKIEPLKVVGSGNGEQSSTIKGFMKFNRRFDDCNIESHAVGAVPYNFVPLPHRTPEPTENPED</sequence>
<organism evidence="1 2">
    <name type="scientific">Trichomonas vaginalis (strain ATCC PRA-98 / G3)</name>
    <dbReference type="NCBI Taxonomy" id="412133"/>
    <lineage>
        <taxon>Eukaryota</taxon>
        <taxon>Metamonada</taxon>
        <taxon>Parabasalia</taxon>
        <taxon>Trichomonadida</taxon>
        <taxon>Trichomonadidae</taxon>
        <taxon>Trichomonas</taxon>
    </lineage>
</organism>
<reference evidence="1" key="2">
    <citation type="journal article" date="2007" name="Science">
        <title>Draft genome sequence of the sexually transmitted pathogen Trichomonas vaginalis.</title>
        <authorList>
            <person name="Carlton J.M."/>
            <person name="Hirt R.P."/>
            <person name="Silva J.C."/>
            <person name="Delcher A.L."/>
            <person name="Schatz M."/>
            <person name="Zhao Q."/>
            <person name="Wortman J.R."/>
            <person name="Bidwell S.L."/>
            <person name="Alsmark U.C.M."/>
            <person name="Besteiro S."/>
            <person name="Sicheritz-Ponten T."/>
            <person name="Noel C.J."/>
            <person name="Dacks J.B."/>
            <person name="Foster P.G."/>
            <person name="Simillion C."/>
            <person name="Van de Peer Y."/>
            <person name="Miranda-Saavedra D."/>
            <person name="Barton G.J."/>
            <person name="Westrop G.D."/>
            <person name="Mueller S."/>
            <person name="Dessi D."/>
            <person name="Fiori P.L."/>
            <person name="Ren Q."/>
            <person name="Paulsen I."/>
            <person name="Zhang H."/>
            <person name="Bastida-Corcuera F.D."/>
            <person name="Simoes-Barbosa A."/>
            <person name="Brown M.T."/>
            <person name="Hayes R.D."/>
            <person name="Mukherjee M."/>
            <person name="Okumura C.Y."/>
            <person name="Schneider R."/>
            <person name="Smith A.J."/>
            <person name="Vanacova S."/>
            <person name="Villalvazo M."/>
            <person name="Haas B.J."/>
            <person name="Pertea M."/>
            <person name="Feldblyum T.V."/>
            <person name="Utterback T.R."/>
            <person name="Shu C.L."/>
            <person name="Osoegawa K."/>
            <person name="de Jong P.J."/>
            <person name="Hrdy I."/>
            <person name="Horvathova L."/>
            <person name="Zubacova Z."/>
            <person name="Dolezal P."/>
            <person name="Malik S.B."/>
            <person name="Logsdon J.M. Jr."/>
            <person name="Henze K."/>
            <person name="Gupta A."/>
            <person name="Wang C.C."/>
            <person name="Dunne R.L."/>
            <person name="Upcroft J.A."/>
            <person name="Upcroft P."/>
            <person name="White O."/>
            <person name="Salzberg S.L."/>
            <person name="Tang P."/>
            <person name="Chiu C.-H."/>
            <person name="Lee Y.-S."/>
            <person name="Embley T.M."/>
            <person name="Coombs G.H."/>
            <person name="Mottram J.C."/>
            <person name="Tachezy J."/>
            <person name="Fraser-Liggett C.M."/>
            <person name="Johnson P.J."/>
        </authorList>
    </citation>
    <scope>NUCLEOTIDE SEQUENCE [LARGE SCALE GENOMIC DNA]</scope>
    <source>
        <strain evidence="1">G3</strain>
    </source>
</reference>
<dbReference type="RefSeq" id="XP_001308833.1">
    <property type="nucleotide sequence ID" value="XM_001308832.1"/>
</dbReference>
<evidence type="ECO:0000313" key="1">
    <source>
        <dbReference type="EMBL" id="EAX95903.1"/>
    </source>
</evidence>